<protein>
    <submittedName>
        <fullName evidence="2">Uncharacterized protein</fullName>
    </submittedName>
</protein>
<feature type="region of interest" description="Disordered" evidence="1">
    <location>
        <begin position="142"/>
        <end position="174"/>
    </location>
</feature>
<dbReference type="Proteomes" id="UP000015103">
    <property type="component" value="Unassembled WGS sequence"/>
</dbReference>
<dbReference type="EMBL" id="ACPB03022909">
    <property type="status" value="NOT_ANNOTATED_CDS"/>
    <property type="molecule type" value="Genomic_DNA"/>
</dbReference>
<feature type="region of interest" description="Disordered" evidence="1">
    <location>
        <begin position="412"/>
        <end position="460"/>
    </location>
</feature>
<sequence length="511" mass="56999">VSPEDLTIQKEAGSCESAFAEEWVTKKKVEVVTKRQIATRVQREVLLEDGKVVQDSGPKVTTTTTEDTQKQESENTEAYKKAVEGGGNVENWLVLAAGTELASTGSKVVGHTTTKKKIIDTEDTLKKSQLVADGQVVINSSTFKEHEEINEENVPQSGSNQDSDDELRVEKSHHYKKTKDQEFVDYVVDGKQVGREMRYSGEATEAVRLGDAEWDSLSARLRRNRTRLLKEMEEDRKDALTRRPLDFHQEERTRKVETSKWLDHHFGSESASRSSKDSEDDGVPHTSFINVTMKSAKPSRVFLSPADSLQSQPVHGATYFKGVSEWKSRTSPKIDGGIQVLPTGPNHAFNSTPSPPSPKNDTESPSPTSHHRSKSPSPQYNGVVTKFPSLQNLDGVEPGNSHEEENIRTTNYCRHERTTSPFHSSPQYKGHSRSESSPILGNATPTRDYTPPSITPPPRRRHYKQEMILSLLHMALSIAVLSKEVVNSPTENKSYAVHLGHPPSYGEMSYL</sequence>
<feature type="compositionally biased region" description="Polar residues" evidence="1">
    <location>
        <begin position="435"/>
        <end position="447"/>
    </location>
</feature>
<feature type="region of interest" description="Disordered" evidence="1">
    <location>
        <begin position="53"/>
        <end position="77"/>
    </location>
</feature>
<evidence type="ECO:0000256" key="1">
    <source>
        <dbReference type="SAM" id="MobiDB-lite"/>
    </source>
</evidence>
<dbReference type="HOGENOM" id="CLU_533813_0_0_1"/>
<dbReference type="VEuPathDB" id="VectorBase:RPRC006143"/>
<dbReference type="InParanoid" id="T1HQ19"/>
<dbReference type="EnsemblMetazoa" id="RPRC006143-RA">
    <property type="protein sequence ID" value="RPRC006143-PA"/>
    <property type="gene ID" value="RPRC006143"/>
</dbReference>
<dbReference type="AlphaFoldDB" id="T1HQ19"/>
<feature type="compositionally biased region" description="Basic and acidic residues" evidence="1">
    <location>
        <begin position="67"/>
        <end position="77"/>
    </location>
</feature>
<feature type="region of interest" description="Disordered" evidence="1">
    <location>
        <begin position="266"/>
        <end position="286"/>
    </location>
</feature>
<dbReference type="EMBL" id="ACPB03022910">
    <property type="status" value="NOT_ANNOTATED_CDS"/>
    <property type="molecule type" value="Genomic_DNA"/>
</dbReference>
<feature type="region of interest" description="Disordered" evidence="1">
    <location>
        <begin position="328"/>
        <end position="385"/>
    </location>
</feature>
<proteinExistence type="predicted"/>
<keyword evidence="3" id="KW-1185">Reference proteome</keyword>
<name>T1HQ19_RHOPR</name>
<evidence type="ECO:0000313" key="2">
    <source>
        <dbReference type="EnsemblMetazoa" id="RPRC006143-PA"/>
    </source>
</evidence>
<feature type="compositionally biased region" description="Polar residues" evidence="1">
    <location>
        <begin position="375"/>
        <end position="385"/>
    </location>
</feature>
<evidence type="ECO:0000313" key="3">
    <source>
        <dbReference type="Proteomes" id="UP000015103"/>
    </source>
</evidence>
<accession>T1HQ19</accession>
<dbReference type="eggNOG" id="ENOG502QTRK">
    <property type="taxonomic scope" value="Eukaryota"/>
</dbReference>
<reference evidence="2" key="1">
    <citation type="submission" date="2015-05" db="UniProtKB">
        <authorList>
            <consortium name="EnsemblMetazoa"/>
        </authorList>
    </citation>
    <scope>IDENTIFICATION</scope>
</reference>
<organism evidence="2 3">
    <name type="scientific">Rhodnius prolixus</name>
    <name type="common">Triatomid bug</name>
    <dbReference type="NCBI Taxonomy" id="13249"/>
    <lineage>
        <taxon>Eukaryota</taxon>
        <taxon>Metazoa</taxon>
        <taxon>Ecdysozoa</taxon>
        <taxon>Arthropoda</taxon>
        <taxon>Hexapoda</taxon>
        <taxon>Insecta</taxon>
        <taxon>Pterygota</taxon>
        <taxon>Neoptera</taxon>
        <taxon>Paraneoptera</taxon>
        <taxon>Hemiptera</taxon>
        <taxon>Heteroptera</taxon>
        <taxon>Panheteroptera</taxon>
        <taxon>Cimicomorpha</taxon>
        <taxon>Reduviidae</taxon>
        <taxon>Triatominae</taxon>
        <taxon>Rhodnius</taxon>
    </lineage>
</organism>